<evidence type="ECO:0000256" key="1">
    <source>
        <dbReference type="ARBA" id="ARBA00007677"/>
    </source>
</evidence>
<dbReference type="Gene3D" id="1.10.510.10">
    <property type="entry name" value="Transferase(Phosphotransferase) domain 1"/>
    <property type="match status" value="1"/>
</dbReference>
<keyword evidence="11" id="KW-1185">Reference proteome</keyword>
<keyword evidence="8" id="KW-1133">Transmembrane helix</keyword>
<dbReference type="GO" id="GO:0005524">
    <property type="term" value="F:ATP binding"/>
    <property type="evidence" value="ECO:0007669"/>
    <property type="project" value="UniProtKB-UniRule"/>
</dbReference>
<dbReference type="Gene3D" id="3.90.550.10">
    <property type="entry name" value="Spore Coat Polysaccharide Biosynthesis Protein SpsA, Chain A"/>
    <property type="match status" value="2"/>
</dbReference>
<keyword evidence="4 6" id="KW-0547">Nucleotide-binding</keyword>
<proteinExistence type="inferred from homology"/>
<keyword evidence="5 6" id="KW-0067">ATP-binding</keyword>
<evidence type="ECO:0000313" key="11">
    <source>
        <dbReference type="Proteomes" id="UP000664169"/>
    </source>
</evidence>
<gene>
    <name evidence="10" type="ORF">GOMPHAMPRED_004723</name>
</gene>
<evidence type="ECO:0000256" key="8">
    <source>
        <dbReference type="SAM" id="Phobius"/>
    </source>
</evidence>
<dbReference type="SUPFAM" id="SSF56112">
    <property type="entry name" value="Protein kinase-like (PK-like)"/>
    <property type="match status" value="1"/>
</dbReference>
<dbReference type="PROSITE" id="PS00107">
    <property type="entry name" value="PROTEIN_KINASE_ATP"/>
    <property type="match status" value="1"/>
</dbReference>
<keyword evidence="8" id="KW-0812">Transmembrane</keyword>
<evidence type="ECO:0000256" key="2">
    <source>
        <dbReference type="ARBA" id="ARBA00022676"/>
    </source>
</evidence>
<dbReference type="Pfam" id="PF00069">
    <property type="entry name" value="Pkinase"/>
    <property type="match status" value="1"/>
</dbReference>
<dbReference type="GO" id="GO:0004672">
    <property type="term" value="F:protein kinase activity"/>
    <property type="evidence" value="ECO:0007669"/>
    <property type="project" value="InterPro"/>
</dbReference>
<dbReference type="EMBL" id="CAJPDQ010000003">
    <property type="protein sequence ID" value="CAF9906471.1"/>
    <property type="molecule type" value="Genomic_DNA"/>
</dbReference>
<dbReference type="InterPro" id="IPR011009">
    <property type="entry name" value="Kinase-like_dom_sf"/>
</dbReference>
<keyword evidence="2" id="KW-0328">Glycosyltransferase</keyword>
<evidence type="ECO:0000256" key="6">
    <source>
        <dbReference type="PROSITE-ProRule" id="PRU10141"/>
    </source>
</evidence>
<dbReference type="PROSITE" id="PS50011">
    <property type="entry name" value="PROTEIN_KINASE_DOM"/>
    <property type="match status" value="1"/>
</dbReference>
<dbReference type="PANTHER" id="PTHR31121:SF2">
    <property type="entry name" value="MANNOSYLTRANSFERASE KTR5-RELATED"/>
    <property type="match status" value="1"/>
</dbReference>
<keyword evidence="8" id="KW-0472">Membrane</keyword>
<accession>A0A8H3EP92</accession>
<dbReference type="PROSITE" id="PS00108">
    <property type="entry name" value="PROTEIN_KINASE_ST"/>
    <property type="match status" value="1"/>
</dbReference>
<feature type="region of interest" description="Disordered" evidence="7">
    <location>
        <begin position="616"/>
        <end position="666"/>
    </location>
</feature>
<organism evidence="10 11">
    <name type="scientific">Gomphillus americanus</name>
    <dbReference type="NCBI Taxonomy" id="1940652"/>
    <lineage>
        <taxon>Eukaryota</taxon>
        <taxon>Fungi</taxon>
        <taxon>Dikarya</taxon>
        <taxon>Ascomycota</taxon>
        <taxon>Pezizomycotina</taxon>
        <taxon>Lecanoromycetes</taxon>
        <taxon>OSLEUM clade</taxon>
        <taxon>Ostropomycetidae</taxon>
        <taxon>Ostropales</taxon>
        <taxon>Graphidaceae</taxon>
        <taxon>Gomphilloideae</taxon>
        <taxon>Gomphillus</taxon>
    </lineage>
</organism>
<evidence type="ECO:0000259" key="9">
    <source>
        <dbReference type="PROSITE" id="PS50011"/>
    </source>
</evidence>
<dbReference type="GO" id="GO:0016020">
    <property type="term" value="C:membrane"/>
    <property type="evidence" value="ECO:0007669"/>
    <property type="project" value="InterPro"/>
</dbReference>
<dbReference type="GO" id="GO:0000026">
    <property type="term" value="F:alpha-1,2-mannosyltransferase activity"/>
    <property type="evidence" value="ECO:0007669"/>
    <property type="project" value="TreeGrafter"/>
</dbReference>
<feature type="binding site" evidence="6">
    <location>
        <position position="839"/>
    </location>
    <ligand>
        <name>ATP</name>
        <dbReference type="ChEBI" id="CHEBI:30616"/>
    </ligand>
</feature>
<dbReference type="InterPro" id="IPR008271">
    <property type="entry name" value="Ser/Thr_kinase_AS"/>
</dbReference>
<feature type="domain" description="Protein kinase" evidence="9">
    <location>
        <begin position="804"/>
        <end position="1136"/>
    </location>
</feature>
<dbReference type="InterPro" id="IPR000719">
    <property type="entry name" value="Prot_kinase_dom"/>
</dbReference>
<evidence type="ECO:0000313" key="10">
    <source>
        <dbReference type="EMBL" id="CAF9906471.1"/>
    </source>
</evidence>
<comment type="caution">
    <text evidence="10">The sequence shown here is derived from an EMBL/GenBank/DDBJ whole genome shotgun (WGS) entry which is preliminary data.</text>
</comment>
<dbReference type="SUPFAM" id="SSF53448">
    <property type="entry name" value="Nucleotide-diphospho-sugar transferases"/>
    <property type="match status" value="1"/>
</dbReference>
<keyword evidence="3" id="KW-0808">Transferase</keyword>
<dbReference type="OrthoDB" id="439943at2759"/>
<feature type="compositionally biased region" description="Low complexity" evidence="7">
    <location>
        <begin position="681"/>
        <end position="698"/>
    </location>
</feature>
<sequence length="1151" mass="130161">MGLVNNLIRRFPSSQELDRIPLVGTISRNSPRLTPRFAFFKRRIRLRGNSKISIPLGVVLLFPLLVIILILFIFVRHPSGQGRFMVPTGAPPEIRKINERYDKVFVSGCLEPEESARLPRENAVFVVLARDKELEGVLQSLKSIERHFNRWFHYPYVFLNDGDFSQKFKDTIKKYTTSHVEFGKISPEHWGFPDWVDPEVAHEGIRKQGDAAIMYGGMESYHHMCRFYSGDPFRHMAQTNKTYGFTIAVKELKETVPNIFRYASAYKRVNNITSKGLWEMFIEPESAEAKEEPKMENDLPEDILGADSMKSLPDIDGEAMFNEKYNMCHFWSNFEIARLDWFRSKAYEDFFQMMDRSGGFWMERWGDAPIHSLAAGALLGPRDIHYFRDFGYRHTTIQHCPGNAPTRQLKRPPYLEMTTEDEKERILEDDYWEHWDNDKENGVGCRCRCDTDIVDVEGKHGSCLAEWVEVAGGWQYSQTDIARSPRHASGILRDGLYKSCSRSHVGSYNLSDRSYPDSIEPDEDDLDLEGFAITSGKLSQPMNVPLYNHGGSNCADFGGDGSASMEDDNALEIFMQKRRPSISFDPKVRLNDGYEADLKGALPKLSIKTRPRGKSVLDVIDKAQNRGRARSENDSQEYDPNTGERLDEKEEREKQQMRSAKYTANQSRWPLLQSTVDELASETPQESSVSQESVSLTSKATLSPEIEEARTPVDIETTISPFNISSPLADWITTKPKDIPKQLPLRSKSYALERNNSYASRFIRASRRSTNSNSASPASAFLSRYLPTSPISQPDDEGQEIGDYVLGREIGFGGFSIIREAFTISGQERVVRAVKIVRKNIIGRNEQENDTLQAEFEHEVEIWRSLSHPYILPLFAVYNTELATFAITQLNTGGTLFDAVRSNRSGLDPKLSRRYAFQLAAALRYLHEDMHIVHRDLKLENCLVDMSGEDARATGGKILLCDFGLADYVNTEMGLSGRQAYKGSHPSGTGSDPKTPVTATHIIGPAGTSTNFTGSLPYAAPELLESDEGLLSTSVDMWAYGVVLFAMMMGKLPFSHTFAPRLRLMILGGDWDKNGLRQKEENAGDESYGLHQLESPDSISCTPNPLQGLSEVVERCMELDPLTRWDIQDVLCSQWLREEVERTDVLGLGSE</sequence>
<comment type="similarity">
    <text evidence="1">Belongs to the glycosyltransferase 15 family.</text>
</comment>
<dbReference type="GO" id="GO:0006487">
    <property type="term" value="P:protein N-linked glycosylation"/>
    <property type="evidence" value="ECO:0007669"/>
    <property type="project" value="TreeGrafter"/>
</dbReference>
<feature type="compositionally biased region" description="Basic and acidic residues" evidence="7">
    <location>
        <begin position="642"/>
        <end position="656"/>
    </location>
</feature>
<dbReference type="SMART" id="SM00220">
    <property type="entry name" value="S_TKc"/>
    <property type="match status" value="1"/>
</dbReference>
<protein>
    <recommendedName>
        <fullName evidence="9">Protein kinase domain-containing protein</fullName>
    </recommendedName>
</protein>
<dbReference type="GO" id="GO:0005794">
    <property type="term" value="C:Golgi apparatus"/>
    <property type="evidence" value="ECO:0007669"/>
    <property type="project" value="TreeGrafter"/>
</dbReference>
<dbReference type="AlphaFoldDB" id="A0A8H3EP92"/>
<dbReference type="PANTHER" id="PTHR31121">
    <property type="entry name" value="ALPHA-1,2 MANNOSYLTRANSFERASE KTR1"/>
    <property type="match status" value="1"/>
</dbReference>
<evidence type="ECO:0000256" key="5">
    <source>
        <dbReference type="ARBA" id="ARBA00022840"/>
    </source>
</evidence>
<dbReference type="InterPro" id="IPR029044">
    <property type="entry name" value="Nucleotide-diphossugar_trans"/>
</dbReference>
<dbReference type="InterPro" id="IPR002685">
    <property type="entry name" value="Glyco_trans_15"/>
</dbReference>
<evidence type="ECO:0000256" key="3">
    <source>
        <dbReference type="ARBA" id="ARBA00022679"/>
    </source>
</evidence>
<feature type="compositionally biased region" description="Basic and acidic residues" evidence="7">
    <location>
        <begin position="619"/>
        <end position="633"/>
    </location>
</feature>
<dbReference type="InterPro" id="IPR017441">
    <property type="entry name" value="Protein_kinase_ATP_BS"/>
</dbReference>
<name>A0A8H3EP92_9LECA</name>
<dbReference type="Gene3D" id="3.30.200.20">
    <property type="entry name" value="Phosphorylase Kinase, domain 1"/>
    <property type="match status" value="1"/>
</dbReference>
<dbReference type="GO" id="GO:0000032">
    <property type="term" value="P:cell wall mannoprotein biosynthetic process"/>
    <property type="evidence" value="ECO:0007669"/>
    <property type="project" value="TreeGrafter"/>
</dbReference>
<feature type="region of interest" description="Disordered" evidence="7">
    <location>
        <begin position="678"/>
        <end position="701"/>
    </location>
</feature>
<evidence type="ECO:0000256" key="4">
    <source>
        <dbReference type="ARBA" id="ARBA00022741"/>
    </source>
</evidence>
<dbReference type="Proteomes" id="UP000664169">
    <property type="component" value="Unassembled WGS sequence"/>
</dbReference>
<reference evidence="10" key="1">
    <citation type="submission" date="2021-03" db="EMBL/GenBank/DDBJ databases">
        <authorList>
            <person name="Tagirdzhanova G."/>
        </authorList>
    </citation>
    <scope>NUCLEOTIDE SEQUENCE</scope>
</reference>
<feature type="transmembrane region" description="Helical" evidence="8">
    <location>
        <begin position="52"/>
        <end position="75"/>
    </location>
</feature>
<evidence type="ECO:0000256" key="7">
    <source>
        <dbReference type="SAM" id="MobiDB-lite"/>
    </source>
</evidence>
<dbReference type="Pfam" id="PF01793">
    <property type="entry name" value="Glyco_transf_15"/>
    <property type="match status" value="2"/>
</dbReference>